<feature type="chain" id="PRO_5012851596" evidence="1">
    <location>
        <begin position="21"/>
        <end position="885"/>
    </location>
</feature>
<feature type="domain" description="Secretion system C-terminal sorting" evidence="3">
    <location>
        <begin position="813"/>
        <end position="881"/>
    </location>
</feature>
<dbReference type="Gene3D" id="3.40.50.1110">
    <property type="entry name" value="SGNH hydrolase"/>
    <property type="match status" value="1"/>
</dbReference>
<dbReference type="GO" id="GO:0005975">
    <property type="term" value="P:carbohydrate metabolic process"/>
    <property type="evidence" value="ECO:0007669"/>
    <property type="project" value="UniProtKB-ARBA"/>
</dbReference>
<dbReference type="GO" id="GO:0004622">
    <property type="term" value="F:phosphatidylcholine lysophospholipase activity"/>
    <property type="evidence" value="ECO:0007669"/>
    <property type="project" value="TreeGrafter"/>
</dbReference>
<dbReference type="PANTHER" id="PTHR30383:SF5">
    <property type="entry name" value="SGNH HYDROLASE-TYPE ESTERASE DOMAIN-CONTAINING PROTEIN"/>
    <property type="match status" value="1"/>
</dbReference>
<evidence type="ECO:0000259" key="3">
    <source>
        <dbReference type="Pfam" id="PF18962"/>
    </source>
</evidence>
<gene>
    <name evidence="4" type="ORF">CDA63_17035</name>
</gene>
<dbReference type="InterPro" id="IPR013320">
    <property type="entry name" value="ConA-like_dom_sf"/>
</dbReference>
<dbReference type="GO" id="GO:0004553">
    <property type="term" value="F:hydrolase activity, hydrolyzing O-glycosyl compounds"/>
    <property type="evidence" value="ECO:0007669"/>
    <property type="project" value="UniProtKB-ARBA"/>
</dbReference>
<keyword evidence="5" id="KW-1185">Reference proteome</keyword>
<feature type="domain" description="SGNH hydrolase-type esterase" evidence="2">
    <location>
        <begin position="406"/>
        <end position="577"/>
    </location>
</feature>
<dbReference type="Pfam" id="PF13472">
    <property type="entry name" value="Lipase_GDSL_2"/>
    <property type="match status" value="1"/>
</dbReference>
<organism evidence="4 5">
    <name type="scientific">Hymenobacter amundsenii</name>
    <dbReference type="NCBI Taxonomy" id="2006685"/>
    <lineage>
        <taxon>Bacteria</taxon>
        <taxon>Pseudomonadati</taxon>
        <taxon>Bacteroidota</taxon>
        <taxon>Cytophagia</taxon>
        <taxon>Cytophagales</taxon>
        <taxon>Hymenobacteraceae</taxon>
        <taxon>Hymenobacter</taxon>
    </lineage>
</organism>
<sequence length="885" mass="94319">MHRKLILLALAALPLSSARAQTTARSVLVDFGVDDGTNGNVTPSPDANGNYWNNVLNKTGVADTFRLVDRTNAATGLKLKVGANFLTNGIQTGGLLAPSVALLGPYAVATATQDYFFVQGTGSTATGTIRLSGLDRTKRYVFHVFGSRSTTETRASRYTFRGATTSSVTQTTSGPGIGANGYNGNNNTITTSDTLAADANGVLELELSKEAGLYAYLNLMRVDVVPARNPVTGNTALQNPGFELGNFTNWTIVPQGAGATATISTATKHTGSYAAQLAGGNLRLEQQISYVPTIGSPGQQLSGWFYNSATTGLTGNQAVHLELLYYNASNALLGRFRSDSLVATSAPGTWVQLQATATVPAGTAYVRGAAVWRNPAGTAGSAYFDDLSLAPYTAPIPTDPLKIVYMGSSVPFGTGATNNRGYTSLYAELLAQRAAAGTGQPWVTANISVPGNNTVAVLNRYDADLLPQHARYVVFGLALGNEGILTGGQPVFDQYRDNLIRLIKMARADGMVPLVTNNYSRADYAATQYSFVRQMNLLMHGWNVPSVNLLGAVDDGNGRWADGYFFDALHPNDLGHAEMAHTLVPSLFDALHAGKALPTRRPGQGPGITLGKTTGQPTRVVRFEPEDVVHPFTQALRFKTGSAGQLVEIRDSAGIKAGTIRIEANGKLLYTSATGRTIAGSVAVANNRWHKLVLTHYYARGATMLYVDSVREGSVAERLRPTRFELGGPAAPARLQLRDWLFYRSGMNQDEVLTMAADSLLKSSLELYAPLNGGPAAADSLTNRAQSLNTLTRVAGGVALSTRPSTRSAAVSLYPNPTTGQVRLLAPWNLEGTEMRLYDLAGRLVLTTRLTGGVLDLQPLRAGTYSLIFETAEGMIHQRVIRQDN</sequence>
<dbReference type="InterPro" id="IPR036514">
    <property type="entry name" value="SGNH_hydro_sf"/>
</dbReference>
<dbReference type="SUPFAM" id="SSF49899">
    <property type="entry name" value="Concanavalin A-like lectins/glucanases"/>
    <property type="match status" value="1"/>
</dbReference>
<dbReference type="EMBL" id="NIRR01000039">
    <property type="protein sequence ID" value="OWP61894.1"/>
    <property type="molecule type" value="Genomic_DNA"/>
</dbReference>
<dbReference type="SUPFAM" id="SSF52266">
    <property type="entry name" value="SGNH hydrolase"/>
    <property type="match status" value="1"/>
</dbReference>
<dbReference type="InterPro" id="IPR026444">
    <property type="entry name" value="Secre_tail"/>
</dbReference>
<evidence type="ECO:0000313" key="4">
    <source>
        <dbReference type="EMBL" id="OWP61894.1"/>
    </source>
</evidence>
<comment type="caution">
    <text evidence="4">The sequence shown here is derived from an EMBL/GenBank/DDBJ whole genome shotgun (WGS) entry which is preliminary data.</text>
</comment>
<reference evidence="4 5" key="1">
    <citation type="submission" date="2017-06" db="EMBL/GenBank/DDBJ databases">
        <title>Hymenobacter amundsenii sp. nov. isolated from regoliths in Antarctica.</title>
        <authorList>
            <person name="Sedlacek I."/>
            <person name="Kralova S."/>
            <person name="Pantucek R."/>
            <person name="Svec P."/>
            <person name="Holochova P."/>
            <person name="Stankova E."/>
            <person name="Vrbovska V."/>
            <person name="Busse H.-J."/>
        </authorList>
    </citation>
    <scope>NUCLEOTIDE SEQUENCE [LARGE SCALE GENOMIC DNA]</scope>
    <source>
        <strain evidence="4 5">CCM 8682</strain>
    </source>
</reference>
<evidence type="ECO:0000313" key="5">
    <source>
        <dbReference type="Proteomes" id="UP000197277"/>
    </source>
</evidence>
<protein>
    <submittedName>
        <fullName evidence="4">Uncharacterized protein</fullName>
    </submittedName>
</protein>
<proteinExistence type="predicted"/>
<dbReference type="Pfam" id="PF18962">
    <property type="entry name" value="Por_Secre_tail"/>
    <property type="match status" value="1"/>
</dbReference>
<dbReference type="CDD" id="cd00229">
    <property type="entry name" value="SGNH_hydrolase"/>
    <property type="match status" value="1"/>
</dbReference>
<dbReference type="NCBIfam" id="TIGR04183">
    <property type="entry name" value="Por_Secre_tail"/>
    <property type="match status" value="1"/>
</dbReference>
<evidence type="ECO:0000259" key="2">
    <source>
        <dbReference type="Pfam" id="PF13472"/>
    </source>
</evidence>
<name>A0A246FHA4_9BACT</name>
<dbReference type="RefSeq" id="WP_088465666.1">
    <property type="nucleotide sequence ID" value="NZ_NIRR01000039.1"/>
</dbReference>
<evidence type="ECO:0000256" key="1">
    <source>
        <dbReference type="SAM" id="SignalP"/>
    </source>
</evidence>
<accession>A0A246FHA4</accession>
<dbReference type="AlphaFoldDB" id="A0A246FHA4"/>
<dbReference type="OrthoDB" id="857489at2"/>
<dbReference type="PANTHER" id="PTHR30383">
    <property type="entry name" value="THIOESTERASE 1/PROTEASE 1/LYSOPHOSPHOLIPASE L1"/>
    <property type="match status" value="1"/>
</dbReference>
<feature type="signal peptide" evidence="1">
    <location>
        <begin position="1"/>
        <end position="20"/>
    </location>
</feature>
<dbReference type="InterPro" id="IPR051532">
    <property type="entry name" value="Ester_Hydrolysis_Enzymes"/>
</dbReference>
<dbReference type="Gene3D" id="2.60.120.260">
    <property type="entry name" value="Galactose-binding domain-like"/>
    <property type="match status" value="1"/>
</dbReference>
<dbReference type="Proteomes" id="UP000197277">
    <property type="component" value="Unassembled WGS sequence"/>
</dbReference>
<dbReference type="InterPro" id="IPR013830">
    <property type="entry name" value="SGNH_hydro"/>
</dbReference>
<keyword evidence="1" id="KW-0732">Signal</keyword>